<feature type="domain" description="BAH" evidence="1">
    <location>
        <begin position="707"/>
        <end position="835"/>
    </location>
</feature>
<dbReference type="InterPro" id="IPR001025">
    <property type="entry name" value="BAH_dom"/>
</dbReference>
<reference evidence="2 3" key="1">
    <citation type="submission" date="2019-04" db="EMBL/GenBank/DDBJ databases">
        <title>Draft genome sequence of Pseudomonas sp. M7D1 isolated from rhizosphere of plant the flowery desert.</title>
        <authorList>
            <person name="Poblete-Morales M."/>
            <person name="Plaza N."/>
            <person name="Corsini G."/>
            <person name="Silva E."/>
        </authorList>
    </citation>
    <scope>NUCLEOTIDE SEQUENCE [LARGE SCALE GENOMIC DNA]</scope>
    <source>
        <strain evidence="2 3">M7D1</strain>
    </source>
</reference>
<organism evidence="2 3">
    <name type="scientific">Pseudomonas atacamensis</name>
    <dbReference type="NCBI Taxonomy" id="2565368"/>
    <lineage>
        <taxon>Bacteria</taxon>
        <taxon>Pseudomonadati</taxon>
        <taxon>Pseudomonadota</taxon>
        <taxon>Gammaproteobacteria</taxon>
        <taxon>Pseudomonadales</taxon>
        <taxon>Pseudomonadaceae</taxon>
        <taxon>Pseudomonas</taxon>
    </lineage>
</organism>
<dbReference type="Proteomes" id="UP000310574">
    <property type="component" value="Unassembled WGS sequence"/>
</dbReference>
<comment type="caution">
    <text evidence="2">The sequence shown here is derived from an EMBL/GenBank/DDBJ whole genome shotgun (WGS) entry which is preliminary data.</text>
</comment>
<dbReference type="PROSITE" id="PS51038">
    <property type="entry name" value="BAH"/>
    <property type="match status" value="1"/>
</dbReference>
<dbReference type="InterPro" id="IPR011049">
    <property type="entry name" value="Serralysin-like_metalloprot_C"/>
</dbReference>
<dbReference type="Gene3D" id="2.150.10.10">
    <property type="entry name" value="Serralysin-like metalloprotease, C-terminal"/>
    <property type="match status" value="1"/>
</dbReference>
<protein>
    <submittedName>
        <fullName evidence="2">Calcium-binding protein</fullName>
    </submittedName>
</protein>
<accession>A0AAQ2DI72</accession>
<evidence type="ECO:0000313" key="3">
    <source>
        <dbReference type="Proteomes" id="UP000310574"/>
    </source>
</evidence>
<dbReference type="SUPFAM" id="SSF51120">
    <property type="entry name" value="beta-Roll"/>
    <property type="match status" value="1"/>
</dbReference>
<proteinExistence type="predicted"/>
<dbReference type="EMBL" id="SSBS01000001">
    <property type="protein sequence ID" value="THF36838.1"/>
    <property type="molecule type" value="Genomic_DNA"/>
</dbReference>
<evidence type="ECO:0000259" key="1">
    <source>
        <dbReference type="PROSITE" id="PS51038"/>
    </source>
</evidence>
<dbReference type="PRINTS" id="PR00313">
    <property type="entry name" value="CABNDNGRPT"/>
</dbReference>
<name>A0AAQ2DI72_9PSED</name>
<gene>
    <name evidence="2" type="ORF">E5170_05160</name>
</gene>
<dbReference type="GO" id="GO:0003682">
    <property type="term" value="F:chromatin binding"/>
    <property type="evidence" value="ECO:0007669"/>
    <property type="project" value="InterPro"/>
</dbReference>
<sequence length="1174" mass="128913">MATLIREATAQTDPAILADTQPVSDTVIIMDLGYESNEYKPSTIDHGQTNGKSSQLQMVDEVFGPLEIGDISITRTALDGLGATIDGQPLNGQNSFFRRPKLSFINSLQFDANKVEHFLKTSTGSDSYLLPTLLFEMASQRPLGAPQLLRENNANEKVAGNYRDKLVKLLSAAQSLDLQHVHVPRHHPRWAALTKSYATLGSSLGIQGFGIFMGIRGVIDAIKADNRAEVAINSAGIASELASIAADVTVSKIATQMLTAGQNAYRDFARTRFALRLGRSGGLVGGMLTLPFDIFTAVRSMNAAENATGKEAMDHYVSAGLSITSAAMTVILGTAAMAGFSFAGPVGLAAGAILAIGSQVYGAVRIVDDIDDYIELTVDERWRSGWFSFCMMDVDESVQNRYIKAKTLLQHSLQLKKTARTLLDGPLKESTEAIVNGKFDVRLKPTRVWKRNWWTKQDAWESVNVPEVVGTDDIIDASAGVTKDTPGAELGVAAEGKNILWFLSEGNDSIKGVEKKPNTFYYKSGKKQLSGGEGNDQFLFENAAAFLEKDSHVAEYSTLSGGAGNDTLVLGGNYSSRDTNRTGYDIDLLAGTLQIITSDVDTENNKISILHSLLDSIENIETVHRAASVVTGTAQNNVIKSRGSDIIEAGAGDDQIFLSHEKAKASGGAGADQYYIAHVAGRFSIIDDGEQTSYTVMNWRKDLIESWAIEGNDLVIRSGFEIQDNPKNVLTIHDVYKKYEGTRKLSNKNLIFITSDDWHFRLDLPETIPDAHTADIPEIFVKRGKPVTPIIIYAPECWIRHRKEASYYVPRTGKANTFYAVLRPDVITRIYLDFTSDELTKAEAHFFSEKPKSYRLTVGCHLVYHFGAKTIKLNYYSAARSEDDHDNITKILRTMAVRPFGRYVLIFKDGVVANAGLTAETDIPPAFTDFSVSRHWVTQMKVPLTGRSRQCFYALPEKAGYSLGTTRSCAMPIPLAVQTSMDAYEGVGASYLIHVLPDMTIRLSTPGALANAKERLPYSSTWELDATQLGEVDIKLEENRLSIGTTTFYLPVYESEDLIDQIRVITTGGVVHTVDLVFDRVYLDGLDARFFEEPDASKALPQALAALANDEVKVWNIICLNDQTARVGYNFAAHGWVLRADKSRIEKSALRVVNRCNHQTNIFGPVSVMKVPPA</sequence>
<evidence type="ECO:0000313" key="2">
    <source>
        <dbReference type="EMBL" id="THF36838.1"/>
    </source>
</evidence>
<dbReference type="AlphaFoldDB" id="A0AAQ2DI72"/>
<dbReference type="RefSeq" id="WP_136492260.1">
    <property type="nucleotide sequence ID" value="NZ_SSBS01000001.1"/>
</dbReference>